<dbReference type="SUPFAM" id="SSF54001">
    <property type="entry name" value="Cysteine proteinases"/>
    <property type="match status" value="1"/>
</dbReference>
<proteinExistence type="predicted"/>
<sequence length="127" mass="13932">MSQLSKYLSAPYRDGARGPLAFDCYGLVIAVRHEVFGLPLLPSLGGVGRARLRANTVAYHDLKTGMNECAPEPGAIAAAFKGDYLEHVGVIVHLDGQLKVLDTNPGGPRIRPVRDFESCYQRVVYYR</sequence>
<dbReference type="Gene3D" id="3.90.1720.10">
    <property type="entry name" value="endopeptidase domain like (from Nostoc punctiforme)"/>
    <property type="match status" value="1"/>
</dbReference>
<protein>
    <recommendedName>
        <fullName evidence="3">Peptidoglycan endopeptidase</fullName>
    </recommendedName>
</protein>
<evidence type="ECO:0000313" key="2">
    <source>
        <dbReference type="Proteomes" id="UP000250299"/>
    </source>
</evidence>
<gene>
    <name evidence="1" type="ORF">DKY63_29700</name>
</gene>
<accession>A0A2Z4RRS5</accession>
<dbReference type="InterPro" id="IPR038765">
    <property type="entry name" value="Papain-like_cys_pep_sf"/>
</dbReference>
<dbReference type="RefSeq" id="WP_110967389.1">
    <property type="nucleotide sequence ID" value="NZ_CP029693.1"/>
</dbReference>
<reference evidence="1 2" key="1">
    <citation type="submission" date="2018-05" db="EMBL/GenBank/DDBJ databases">
        <title>Whole genome sequence of Pseudomonas putida JBC17.</title>
        <authorList>
            <person name="Lee Y.H."/>
            <person name="David K."/>
        </authorList>
    </citation>
    <scope>NUCLEOTIDE SEQUENCE [LARGE SCALE GENOMIC DNA]</scope>
    <source>
        <strain evidence="1 2">JBC17</strain>
    </source>
</reference>
<dbReference type="Proteomes" id="UP000250299">
    <property type="component" value="Chromosome"/>
</dbReference>
<dbReference type="EMBL" id="CP029693">
    <property type="protein sequence ID" value="AWY43863.1"/>
    <property type="molecule type" value="Genomic_DNA"/>
</dbReference>
<dbReference type="OrthoDB" id="9182016at2"/>
<evidence type="ECO:0008006" key="3">
    <source>
        <dbReference type="Google" id="ProtNLM"/>
    </source>
</evidence>
<evidence type="ECO:0000313" key="1">
    <source>
        <dbReference type="EMBL" id="AWY43863.1"/>
    </source>
</evidence>
<dbReference type="AlphaFoldDB" id="A0A2Z4RRS5"/>
<organism evidence="1 2">
    <name type="scientific">Pseudomonas putida</name>
    <name type="common">Arthrobacter siderocapsulatus</name>
    <dbReference type="NCBI Taxonomy" id="303"/>
    <lineage>
        <taxon>Bacteria</taxon>
        <taxon>Pseudomonadati</taxon>
        <taxon>Pseudomonadota</taxon>
        <taxon>Gammaproteobacteria</taxon>
        <taxon>Pseudomonadales</taxon>
        <taxon>Pseudomonadaceae</taxon>
        <taxon>Pseudomonas</taxon>
    </lineage>
</organism>
<name>A0A2Z4RRS5_PSEPU</name>